<feature type="transmembrane region" description="Helical" evidence="1">
    <location>
        <begin position="41"/>
        <end position="62"/>
    </location>
</feature>
<dbReference type="OrthoDB" id="3240329at2"/>
<keyword evidence="1" id="KW-0812">Transmembrane</keyword>
<keyword evidence="1" id="KW-1133">Transmembrane helix</keyword>
<name>A0A430FPD8_9BIFI</name>
<dbReference type="AlphaFoldDB" id="A0A430FPD8"/>
<dbReference type="EMBL" id="QXGK01000015">
    <property type="protein sequence ID" value="RSX54691.1"/>
    <property type="molecule type" value="Genomic_DNA"/>
</dbReference>
<evidence type="ECO:0000313" key="3">
    <source>
        <dbReference type="Proteomes" id="UP000287470"/>
    </source>
</evidence>
<keyword evidence="1" id="KW-0472">Membrane</keyword>
<evidence type="ECO:0000313" key="2">
    <source>
        <dbReference type="EMBL" id="RSX54691.1"/>
    </source>
</evidence>
<protein>
    <submittedName>
        <fullName evidence="2">Uncharacterized protein</fullName>
    </submittedName>
</protein>
<dbReference type="Proteomes" id="UP000287470">
    <property type="component" value="Unassembled WGS sequence"/>
</dbReference>
<gene>
    <name evidence="2" type="ORF">D2E24_1461</name>
</gene>
<proteinExistence type="predicted"/>
<sequence length="194" mass="21131">MTGSSLMTYLPGRAWRPVPHVAAIDVTGLTPVEPADLAGPLTVAVAGCLVAAVLFAVLVWFLSRPRRARRTRDRRGAHVDGAAAGRWHRMVADIVDGFESGAIDRQEAFVRLAQVARAFASARTGDDMSARTLVDLNRMPRSTGMRGGFDLLRQTIAALYPPEFADPALDRQAGAADVRQAAGWVDDLIERWRR</sequence>
<evidence type="ECO:0000256" key="1">
    <source>
        <dbReference type="SAM" id="Phobius"/>
    </source>
</evidence>
<comment type="caution">
    <text evidence="2">The sequence shown here is derived from an EMBL/GenBank/DDBJ whole genome shotgun (WGS) entry which is preliminary data.</text>
</comment>
<organism evidence="2 3">
    <name type="scientific">Bifidobacterium samirii</name>
    <dbReference type="NCBI Taxonomy" id="2306974"/>
    <lineage>
        <taxon>Bacteria</taxon>
        <taxon>Bacillati</taxon>
        <taxon>Actinomycetota</taxon>
        <taxon>Actinomycetes</taxon>
        <taxon>Bifidobacteriales</taxon>
        <taxon>Bifidobacteriaceae</taxon>
        <taxon>Bifidobacterium</taxon>
    </lineage>
</organism>
<reference evidence="2 3" key="1">
    <citation type="submission" date="2018-09" db="EMBL/GenBank/DDBJ databases">
        <title>Characterization of the phylogenetic diversity of five novel species belonging to the genus Bifidobacterium.</title>
        <authorList>
            <person name="Lugli G.A."/>
            <person name="Duranti S."/>
            <person name="Milani C."/>
        </authorList>
    </citation>
    <scope>NUCLEOTIDE SEQUENCE [LARGE SCALE GENOMIC DNA]</scope>
    <source>
        <strain evidence="2 3">2033B</strain>
    </source>
</reference>
<dbReference type="RefSeq" id="WP_125968723.1">
    <property type="nucleotide sequence ID" value="NZ_QXGK01000015.1"/>
</dbReference>
<accession>A0A430FPD8</accession>
<keyword evidence="3" id="KW-1185">Reference proteome</keyword>